<evidence type="ECO:0000313" key="1">
    <source>
        <dbReference type="EMBL" id="MEQ2208267.1"/>
    </source>
</evidence>
<sequence>MPFYPSPSCAHTHKYGGICFTCTLLLQDLLTVNRTLSLLPCQTADAQKVRQSKEASVSLCEKVNCVAFKILPIFFLLLKCLERMESGVRVPVEATLVVYVTCHRIVTECRLHSSW</sequence>
<keyword evidence="2" id="KW-1185">Reference proteome</keyword>
<comment type="caution">
    <text evidence="1">The sequence shown here is derived from an EMBL/GenBank/DDBJ whole genome shotgun (WGS) entry which is preliminary data.</text>
</comment>
<protein>
    <submittedName>
        <fullName evidence="1">Uncharacterized protein</fullName>
    </submittedName>
</protein>
<organism evidence="1 2">
    <name type="scientific">Xenoophorus captivus</name>
    <dbReference type="NCBI Taxonomy" id="1517983"/>
    <lineage>
        <taxon>Eukaryota</taxon>
        <taxon>Metazoa</taxon>
        <taxon>Chordata</taxon>
        <taxon>Craniata</taxon>
        <taxon>Vertebrata</taxon>
        <taxon>Euteleostomi</taxon>
        <taxon>Actinopterygii</taxon>
        <taxon>Neopterygii</taxon>
        <taxon>Teleostei</taxon>
        <taxon>Neoteleostei</taxon>
        <taxon>Acanthomorphata</taxon>
        <taxon>Ovalentaria</taxon>
        <taxon>Atherinomorphae</taxon>
        <taxon>Cyprinodontiformes</taxon>
        <taxon>Goodeidae</taxon>
        <taxon>Xenoophorus</taxon>
    </lineage>
</organism>
<dbReference type="EMBL" id="JAHRIN010050438">
    <property type="protein sequence ID" value="MEQ2208267.1"/>
    <property type="molecule type" value="Genomic_DNA"/>
</dbReference>
<evidence type="ECO:0000313" key="2">
    <source>
        <dbReference type="Proteomes" id="UP001434883"/>
    </source>
</evidence>
<proteinExistence type="predicted"/>
<dbReference type="Proteomes" id="UP001434883">
    <property type="component" value="Unassembled WGS sequence"/>
</dbReference>
<accession>A0ABV0RLD8</accession>
<name>A0ABV0RLD8_9TELE</name>
<reference evidence="1 2" key="1">
    <citation type="submission" date="2021-06" db="EMBL/GenBank/DDBJ databases">
        <authorList>
            <person name="Palmer J.M."/>
        </authorList>
    </citation>
    <scope>NUCLEOTIDE SEQUENCE [LARGE SCALE GENOMIC DNA]</scope>
    <source>
        <strain evidence="1 2">XC_2019</strain>
        <tissue evidence="1">Muscle</tissue>
    </source>
</reference>
<gene>
    <name evidence="1" type="ORF">XENOCAPTIV_011676</name>
</gene>